<evidence type="ECO:0000313" key="3">
    <source>
        <dbReference type="EMBL" id="OMJ75306.1"/>
    </source>
</evidence>
<dbReference type="Gene3D" id="3.40.50.300">
    <property type="entry name" value="P-loop containing nucleotide triphosphate hydrolases"/>
    <property type="match status" value="1"/>
</dbReference>
<name>A0A1R2BEV2_9CILI</name>
<dbReference type="AlphaFoldDB" id="A0A1R2BEV2"/>
<dbReference type="SMART" id="SM00173">
    <property type="entry name" value="RAS"/>
    <property type="match status" value="1"/>
</dbReference>
<dbReference type="PROSITE" id="PS51419">
    <property type="entry name" value="RAB"/>
    <property type="match status" value="1"/>
</dbReference>
<dbReference type="OrthoDB" id="28357at2759"/>
<dbReference type="InterPro" id="IPR027417">
    <property type="entry name" value="P-loop_NTPase"/>
</dbReference>
<organism evidence="3 4">
    <name type="scientific">Stentor coeruleus</name>
    <dbReference type="NCBI Taxonomy" id="5963"/>
    <lineage>
        <taxon>Eukaryota</taxon>
        <taxon>Sar</taxon>
        <taxon>Alveolata</taxon>
        <taxon>Ciliophora</taxon>
        <taxon>Postciliodesmatophora</taxon>
        <taxon>Heterotrichea</taxon>
        <taxon>Heterotrichida</taxon>
        <taxon>Stentoridae</taxon>
        <taxon>Stentor</taxon>
    </lineage>
</organism>
<dbReference type="EMBL" id="MPUH01000698">
    <property type="protein sequence ID" value="OMJ75306.1"/>
    <property type="molecule type" value="Genomic_DNA"/>
</dbReference>
<dbReference type="SMART" id="SM00175">
    <property type="entry name" value="RAB"/>
    <property type="match status" value="1"/>
</dbReference>
<evidence type="ECO:0000256" key="1">
    <source>
        <dbReference type="ARBA" id="ARBA00022741"/>
    </source>
</evidence>
<dbReference type="Proteomes" id="UP000187209">
    <property type="component" value="Unassembled WGS sequence"/>
</dbReference>
<dbReference type="InterPro" id="IPR050227">
    <property type="entry name" value="Rab"/>
</dbReference>
<reference evidence="3 4" key="1">
    <citation type="submission" date="2016-11" db="EMBL/GenBank/DDBJ databases">
        <title>The macronuclear genome of Stentor coeruleus: a giant cell with tiny introns.</title>
        <authorList>
            <person name="Slabodnick M."/>
            <person name="Ruby J.G."/>
            <person name="Reiff S.B."/>
            <person name="Swart E.C."/>
            <person name="Gosai S."/>
            <person name="Prabakaran S."/>
            <person name="Witkowska E."/>
            <person name="Larue G.E."/>
            <person name="Fisher S."/>
            <person name="Freeman R.M."/>
            <person name="Gunawardena J."/>
            <person name="Chu W."/>
            <person name="Stover N.A."/>
            <person name="Gregory B.D."/>
            <person name="Nowacki M."/>
            <person name="Derisi J."/>
            <person name="Roy S.W."/>
            <person name="Marshall W.F."/>
            <person name="Sood P."/>
        </authorList>
    </citation>
    <scope>NUCLEOTIDE SEQUENCE [LARGE SCALE GENOMIC DNA]</scope>
    <source>
        <strain evidence="3">WM001</strain>
    </source>
</reference>
<evidence type="ECO:0000256" key="2">
    <source>
        <dbReference type="ARBA" id="ARBA00023134"/>
    </source>
</evidence>
<proteinExistence type="predicted"/>
<evidence type="ECO:0008006" key="5">
    <source>
        <dbReference type="Google" id="ProtNLM"/>
    </source>
</evidence>
<dbReference type="InterPro" id="IPR001806">
    <property type="entry name" value="Small_GTPase"/>
</dbReference>
<dbReference type="Pfam" id="PF00071">
    <property type="entry name" value="Ras"/>
    <property type="match status" value="1"/>
</dbReference>
<dbReference type="PANTHER" id="PTHR47977">
    <property type="entry name" value="RAS-RELATED PROTEIN RAB"/>
    <property type="match status" value="1"/>
</dbReference>
<sequence>MEYPNSIRKDYPILNIYLIGKKDAGCSNFYSQYINNIFPYIFHGCIRPDFGNKIVLIDDSYYKIRLWFSNYYFMRNFFIPKSILAKPLSFLILGDLTSDTFFNDVTDLLEKIQKLSKRENYICVVGSKNDLVDLRKVSSEEILEITQKFGVNYMECSSKSGFGINECVLIAARALIDILVKETNIQ</sequence>
<keyword evidence="1" id="KW-0547">Nucleotide-binding</keyword>
<comment type="caution">
    <text evidence="3">The sequence shown here is derived from an EMBL/GenBank/DDBJ whole genome shotgun (WGS) entry which is preliminary data.</text>
</comment>
<protein>
    <recommendedName>
        <fullName evidence="5">Small GTPase</fullName>
    </recommendedName>
</protein>
<dbReference type="SUPFAM" id="SSF52540">
    <property type="entry name" value="P-loop containing nucleoside triphosphate hydrolases"/>
    <property type="match status" value="1"/>
</dbReference>
<dbReference type="GO" id="GO:0003924">
    <property type="term" value="F:GTPase activity"/>
    <property type="evidence" value="ECO:0007669"/>
    <property type="project" value="InterPro"/>
</dbReference>
<accession>A0A1R2BEV2</accession>
<keyword evidence="4" id="KW-1185">Reference proteome</keyword>
<dbReference type="PRINTS" id="PR00449">
    <property type="entry name" value="RASTRNSFRMNG"/>
</dbReference>
<gene>
    <name evidence="3" type="ORF">SteCoe_25581</name>
</gene>
<evidence type="ECO:0000313" key="4">
    <source>
        <dbReference type="Proteomes" id="UP000187209"/>
    </source>
</evidence>
<dbReference type="GO" id="GO:0005525">
    <property type="term" value="F:GTP binding"/>
    <property type="evidence" value="ECO:0007669"/>
    <property type="project" value="UniProtKB-KW"/>
</dbReference>
<keyword evidence="2" id="KW-0342">GTP-binding</keyword>